<reference evidence="3" key="1">
    <citation type="journal article" date="2021" name="PeerJ">
        <title>Extensive microbial diversity within the chicken gut microbiome revealed by metagenomics and culture.</title>
        <authorList>
            <person name="Gilroy R."/>
            <person name="Ravi A."/>
            <person name="Getino M."/>
            <person name="Pursley I."/>
            <person name="Horton D.L."/>
            <person name="Alikhan N.F."/>
            <person name="Baker D."/>
            <person name="Gharbi K."/>
            <person name="Hall N."/>
            <person name="Watson M."/>
            <person name="Adriaenssens E.M."/>
            <person name="Foster-Nyarko E."/>
            <person name="Jarju S."/>
            <person name="Secka A."/>
            <person name="Antonio M."/>
            <person name="Oren A."/>
            <person name="Chaudhuri R.R."/>
            <person name="La Ragione R."/>
            <person name="Hildebrand F."/>
            <person name="Pallen M.J."/>
        </authorList>
    </citation>
    <scope>NUCLEOTIDE SEQUENCE</scope>
    <source>
        <strain evidence="3">CHK179-5677</strain>
    </source>
</reference>
<dbReference type="SUPFAM" id="SSF53335">
    <property type="entry name" value="S-adenosyl-L-methionine-dependent methyltransferases"/>
    <property type="match status" value="1"/>
</dbReference>
<dbReference type="CDD" id="cd02440">
    <property type="entry name" value="AdoMet_MTases"/>
    <property type="match status" value="1"/>
</dbReference>
<protein>
    <submittedName>
        <fullName evidence="3">16S rRNA (Guanine(966)-N(2))-methyltransferase RsmD</fullName>
        <ecNumber evidence="3">2.1.1.171</ecNumber>
    </submittedName>
</protein>
<dbReference type="InterPro" id="IPR002052">
    <property type="entry name" value="DNA_methylase_N6_adenine_CS"/>
</dbReference>
<organism evidence="3 4">
    <name type="scientific">Pseudoflavonifractor capillosus</name>
    <dbReference type="NCBI Taxonomy" id="106588"/>
    <lineage>
        <taxon>Bacteria</taxon>
        <taxon>Bacillati</taxon>
        <taxon>Bacillota</taxon>
        <taxon>Clostridia</taxon>
        <taxon>Eubacteriales</taxon>
        <taxon>Oscillospiraceae</taxon>
        <taxon>Pseudoflavonifractor</taxon>
    </lineage>
</organism>
<evidence type="ECO:0000313" key="3">
    <source>
        <dbReference type="EMBL" id="HJG86516.1"/>
    </source>
</evidence>
<dbReference type="GO" id="GO:0003676">
    <property type="term" value="F:nucleic acid binding"/>
    <property type="evidence" value="ECO:0007669"/>
    <property type="project" value="InterPro"/>
</dbReference>
<comment type="caution">
    <text evidence="3">The sequence shown here is derived from an EMBL/GenBank/DDBJ whole genome shotgun (WGS) entry which is preliminary data.</text>
</comment>
<keyword evidence="1 3" id="KW-0489">Methyltransferase</keyword>
<dbReference type="InterPro" id="IPR029063">
    <property type="entry name" value="SAM-dependent_MTases_sf"/>
</dbReference>
<proteinExistence type="predicted"/>
<dbReference type="PROSITE" id="PS00092">
    <property type="entry name" value="N6_MTASE"/>
    <property type="match status" value="1"/>
</dbReference>
<evidence type="ECO:0000256" key="1">
    <source>
        <dbReference type="ARBA" id="ARBA00022603"/>
    </source>
</evidence>
<dbReference type="EC" id="2.1.1.171" evidence="3"/>
<evidence type="ECO:0000256" key="2">
    <source>
        <dbReference type="ARBA" id="ARBA00022679"/>
    </source>
</evidence>
<dbReference type="AlphaFoldDB" id="A0A921MMH0"/>
<sequence length="181" mass="20210">MRVITGTARGRRLRELPGMETRPTTDKVKESIFNIVQFDVEGRKVLDLFGGTGQLGIEALSRGAERCTFVDLRKEAAAVIRENVKTCGFEDRSRVVQGDGVAFLTGCREKFDLVFLDPPYASGLLDRALEAISKIDIMSENGIIVCESGAEQVLPELSTPYEKGREYRYGKIKVTLYRRTV</sequence>
<dbReference type="Proteomes" id="UP000760668">
    <property type="component" value="Unassembled WGS sequence"/>
</dbReference>
<dbReference type="InterPro" id="IPR004398">
    <property type="entry name" value="RNA_MeTrfase_RsmD"/>
</dbReference>
<dbReference type="GO" id="GO:0052913">
    <property type="term" value="F:16S rRNA (guanine(966)-N(2))-methyltransferase activity"/>
    <property type="evidence" value="ECO:0007669"/>
    <property type="project" value="UniProtKB-EC"/>
</dbReference>
<dbReference type="NCBIfam" id="TIGR00095">
    <property type="entry name" value="16S rRNA (guanine(966)-N(2))-methyltransferase RsmD"/>
    <property type="match status" value="1"/>
</dbReference>
<accession>A0A921MMH0</accession>
<evidence type="ECO:0000313" key="4">
    <source>
        <dbReference type="Proteomes" id="UP000760668"/>
    </source>
</evidence>
<dbReference type="PANTHER" id="PTHR43542">
    <property type="entry name" value="METHYLTRANSFERASE"/>
    <property type="match status" value="1"/>
</dbReference>
<dbReference type="Pfam" id="PF03602">
    <property type="entry name" value="Cons_hypoth95"/>
    <property type="match status" value="1"/>
</dbReference>
<dbReference type="EMBL" id="DYUC01000053">
    <property type="protein sequence ID" value="HJG86516.1"/>
    <property type="molecule type" value="Genomic_DNA"/>
</dbReference>
<name>A0A921MMH0_9FIRM</name>
<dbReference type="PANTHER" id="PTHR43542:SF1">
    <property type="entry name" value="METHYLTRANSFERASE"/>
    <property type="match status" value="1"/>
</dbReference>
<dbReference type="PIRSF" id="PIRSF004553">
    <property type="entry name" value="CHP00095"/>
    <property type="match status" value="1"/>
</dbReference>
<dbReference type="Gene3D" id="3.40.50.150">
    <property type="entry name" value="Vaccinia Virus protein VP39"/>
    <property type="match status" value="1"/>
</dbReference>
<keyword evidence="2 3" id="KW-0808">Transferase</keyword>
<gene>
    <name evidence="3" type="primary">rsmD</name>
    <name evidence="3" type="ORF">K8V01_05785</name>
</gene>
<reference evidence="3" key="2">
    <citation type="submission" date="2021-09" db="EMBL/GenBank/DDBJ databases">
        <authorList>
            <person name="Gilroy R."/>
        </authorList>
    </citation>
    <scope>NUCLEOTIDE SEQUENCE</scope>
    <source>
        <strain evidence="3">CHK179-5677</strain>
    </source>
</reference>
<dbReference type="RefSeq" id="WP_295369687.1">
    <property type="nucleotide sequence ID" value="NZ_DYUC01000053.1"/>
</dbReference>